<dbReference type="InterPro" id="IPR015943">
    <property type="entry name" value="WD40/YVTN_repeat-like_dom_sf"/>
</dbReference>
<dbReference type="GO" id="GO:0003899">
    <property type="term" value="F:DNA-directed RNA polymerase activity"/>
    <property type="evidence" value="ECO:0007669"/>
    <property type="project" value="UniProtKB-EC"/>
</dbReference>
<evidence type="ECO:0000256" key="7">
    <source>
        <dbReference type="ARBA" id="ARBA00023242"/>
    </source>
</evidence>
<evidence type="ECO:0000256" key="8">
    <source>
        <dbReference type="ARBA" id="ARBA00047768"/>
    </source>
</evidence>
<accession>A0A811K3X5</accession>
<dbReference type="SUPFAM" id="SSF50978">
    <property type="entry name" value="WD40 repeat-like"/>
    <property type="match status" value="1"/>
</dbReference>
<organism evidence="18 19">
    <name type="scientific">Bursaphelenchus xylophilus</name>
    <name type="common">Pinewood nematode worm</name>
    <name type="synonym">Aphelenchoides xylophilus</name>
    <dbReference type="NCBI Taxonomy" id="6326"/>
    <lineage>
        <taxon>Eukaryota</taxon>
        <taxon>Metazoa</taxon>
        <taxon>Ecdysozoa</taxon>
        <taxon>Nematoda</taxon>
        <taxon>Chromadorea</taxon>
        <taxon>Rhabditida</taxon>
        <taxon>Tylenchina</taxon>
        <taxon>Tylenchomorpha</taxon>
        <taxon>Aphelenchoidea</taxon>
        <taxon>Aphelenchoididae</taxon>
        <taxon>Bursaphelenchus</taxon>
    </lineage>
</organism>
<dbReference type="InterPro" id="IPR036322">
    <property type="entry name" value="WD40_repeat_dom_sf"/>
</dbReference>
<feature type="domain" description="DNA-directed RNA polymerase subunit 2 hybrid-binding" evidence="12">
    <location>
        <begin position="976"/>
        <end position="1334"/>
    </location>
</feature>
<evidence type="ECO:0000313" key="18">
    <source>
        <dbReference type="EMBL" id="CAD5210120.1"/>
    </source>
</evidence>
<evidence type="ECO:0000256" key="11">
    <source>
        <dbReference type="RuleBase" id="RU363031"/>
    </source>
</evidence>
<dbReference type="Gene3D" id="2.40.270.10">
    <property type="entry name" value="DNA-directed RNA polymerase, subunit 2, domain 6"/>
    <property type="match status" value="1"/>
</dbReference>
<dbReference type="InterPro" id="IPR007641">
    <property type="entry name" value="RNA_pol_Rpb2_7"/>
</dbReference>
<keyword evidence="7" id="KW-0539">Nucleus</keyword>
<dbReference type="GO" id="GO:0032549">
    <property type="term" value="F:ribonucleoside binding"/>
    <property type="evidence" value="ECO:0007669"/>
    <property type="project" value="InterPro"/>
</dbReference>
<dbReference type="Proteomes" id="UP000659654">
    <property type="component" value="Unassembled WGS sequence"/>
</dbReference>
<reference evidence="18" key="1">
    <citation type="submission" date="2020-09" db="EMBL/GenBank/DDBJ databases">
        <authorList>
            <person name="Kikuchi T."/>
        </authorList>
    </citation>
    <scope>NUCLEOTIDE SEQUENCE</scope>
    <source>
        <strain evidence="18">Ka4C1</strain>
    </source>
</reference>
<protein>
    <recommendedName>
        <fullName evidence="11">DNA-directed RNA polymerase subunit beta</fullName>
        <ecNumber evidence="11">2.7.7.6</ecNumber>
    </recommendedName>
</protein>
<dbReference type="PROSITE" id="PS01166">
    <property type="entry name" value="RNA_POL_BETA"/>
    <property type="match status" value="1"/>
</dbReference>
<dbReference type="Pfam" id="PF04560">
    <property type="entry name" value="RNA_pol_Rpb2_7"/>
    <property type="match status" value="1"/>
</dbReference>
<comment type="function">
    <text evidence="11">DNA-dependent RNA polymerase catalyzes the transcription of DNA into RNA using the four ribonucleoside triphosphates as substrates.</text>
</comment>
<gene>
    <name evidence="18" type="ORF">BXYJ_LOCUS1776</name>
</gene>
<feature type="domain" description="RNA polymerase Rpb2" evidence="14">
    <location>
        <begin position="529"/>
        <end position="653"/>
    </location>
</feature>
<feature type="domain" description="RNA polymerase Rpb2" evidence="13">
    <location>
        <begin position="1336"/>
        <end position="1438"/>
    </location>
</feature>
<dbReference type="Pfam" id="PF04563">
    <property type="entry name" value="RNA_pol_Rpb2_1"/>
    <property type="match status" value="1"/>
</dbReference>
<dbReference type="InterPro" id="IPR007121">
    <property type="entry name" value="RNA_pol_bsu_CS"/>
</dbReference>
<feature type="domain" description="RNA polymerase Rpb2" evidence="16">
    <location>
        <begin position="746"/>
        <end position="810"/>
    </location>
</feature>
<evidence type="ECO:0000256" key="3">
    <source>
        <dbReference type="ARBA" id="ARBA00022478"/>
    </source>
</evidence>
<dbReference type="GO" id="GO:0006351">
    <property type="term" value="P:DNA-templated transcription"/>
    <property type="evidence" value="ECO:0007669"/>
    <property type="project" value="InterPro"/>
</dbReference>
<dbReference type="EC" id="2.7.7.6" evidence="11"/>
<dbReference type="InterPro" id="IPR015712">
    <property type="entry name" value="DNA-dir_RNA_pol_su2"/>
</dbReference>
<dbReference type="EMBL" id="CAJFCV020000001">
    <property type="protein sequence ID" value="CAG9085768.1"/>
    <property type="molecule type" value="Genomic_DNA"/>
</dbReference>
<comment type="caution">
    <text evidence="18">The sequence shown here is derived from an EMBL/GenBank/DDBJ whole genome shotgun (WGS) entry which is preliminary data.</text>
</comment>
<dbReference type="OrthoDB" id="10248617at2759"/>
<dbReference type="Gene3D" id="2.40.50.150">
    <property type="match status" value="1"/>
</dbReference>
<dbReference type="InterPro" id="IPR037033">
    <property type="entry name" value="DNA-dir_RNAP_su2_hyb_sf"/>
</dbReference>
<evidence type="ECO:0000256" key="4">
    <source>
        <dbReference type="ARBA" id="ARBA00022679"/>
    </source>
</evidence>
<evidence type="ECO:0000313" key="19">
    <source>
        <dbReference type="Proteomes" id="UP000659654"/>
    </source>
</evidence>
<dbReference type="InterPro" id="IPR007120">
    <property type="entry name" value="DNA-dir_RNAP_su2_dom"/>
</dbReference>
<keyword evidence="3 11" id="KW-0240">DNA-directed RNA polymerase</keyword>
<comment type="similarity">
    <text evidence="2 10">Belongs to the RNA polymerase beta chain family.</text>
</comment>
<evidence type="ECO:0000259" key="15">
    <source>
        <dbReference type="Pfam" id="PF04563"/>
    </source>
</evidence>
<evidence type="ECO:0000259" key="13">
    <source>
        <dbReference type="Pfam" id="PF04560"/>
    </source>
</evidence>
<evidence type="ECO:0000259" key="16">
    <source>
        <dbReference type="Pfam" id="PF04565"/>
    </source>
</evidence>
<keyword evidence="4 11" id="KW-0808">Transferase</keyword>
<dbReference type="Pfam" id="PF04561">
    <property type="entry name" value="RNA_pol_Rpb2_2"/>
    <property type="match status" value="1"/>
</dbReference>
<name>A0A811K3X5_BURXY</name>
<dbReference type="InterPro" id="IPR037034">
    <property type="entry name" value="RNA_pol_Rpb2_2_sf"/>
</dbReference>
<dbReference type="PROSITE" id="PS50294">
    <property type="entry name" value="WD_REPEATS_REGION"/>
    <property type="match status" value="2"/>
</dbReference>
<dbReference type="GO" id="GO:0005634">
    <property type="term" value="C:nucleus"/>
    <property type="evidence" value="ECO:0007669"/>
    <property type="project" value="UniProtKB-SubCell"/>
</dbReference>
<dbReference type="SUPFAM" id="SSF64484">
    <property type="entry name" value="beta and beta-prime subunits of DNA dependent RNA-polymerase"/>
    <property type="match status" value="1"/>
</dbReference>
<dbReference type="Gene3D" id="3.90.1800.10">
    <property type="entry name" value="RNA polymerase alpha subunit dimerisation domain"/>
    <property type="match status" value="1"/>
</dbReference>
<feature type="repeat" description="WD" evidence="9">
    <location>
        <begin position="105"/>
        <end position="146"/>
    </location>
</feature>
<proteinExistence type="inferred from homology"/>
<evidence type="ECO:0000259" key="12">
    <source>
        <dbReference type="Pfam" id="PF00562"/>
    </source>
</evidence>
<dbReference type="InterPro" id="IPR007645">
    <property type="entry name" value="RNA_pol_Rpb2_3"/>
</dbReference>
<dbReference type="FunFam" id="2.40.270.10:FF:000006">
    <property type="entry name" value="DNA-directed RNA polymerase subunit beta"/>
    <property type="match status" value="1"/>
</dbReference>
<keyword evidence="5 11" id="KW-0548">Nucleotidyltransferase</keyword>
<dbReference type="CDD" id="cd00200">
    <property type="entry name" value="WD40"/>
    <property type="match status" value="1"/>
</dbReference>
<dbReference type="InterPro" id="IPR007642">
    <property type="entry name" value="RNA_pol_Rpb2_2"/>
</dbReference>
<dbReference type="Gene3D" id="3.90.1110.10">
    <property type="entry name" value="RNA polymerase Rpb2, domain 2"/>
    <property type="match status" value="1"/>
</dbReference>
<evidence type="ECO:0000256" key="9">
    <source>
        <dbReference type="PROSITE-ProRule" id="PRU00221"/>
    </source>
</evidence>
<keyword evidence="19" id="KW-1185">Reference proteome</keyword>
<keyword evidence="6 11" id="KW-0804">Transcription</keyword>
<dbReference type="InterPro" id="IPR001680">
    <property type="entry name" value="WD40_rpt"/>
</dbReference>
<dbReference type="GO" id="GO:0000428">
    <property type="term" value="C:DNA-directed RNA polymerase complex"/>
    <property type="evidence" value="ECO:0007669"/>
    <property type="project" value="UniProtKB-KW"/>
</dbReference>
<dbReference type="Pfam" id="PF04565">
    <property type="entry name" value="RNA_pol_Rpb2_3"/>
    <property type="match status" value="1"/>
</dbReference>
<comment type="subcellular location">
    <subcellularLocation>
        <location evidence="1">Nucleus</location>
    </subcellularLocation>
</comment>
<feature type="domain" description="DNA-directed RNA polymerase I subunit RPA2" evidence="17">
    <location>
        <begin position="862"/>
        <end position="925"/>
    </location>
</feature>
<feature type="repeat" description="WD" evidence="9">
    <location>
        <begin position="195"/>
        <end position="236"/>
    </location>
</feature>
<dbReference type="PANTHER" id="PTHR20856">
    <property type="entry name" value="DNA-DIRECTED RNA POLYMERASE I SUBUNIT 2"/>
    <property type="match status" value="1"/>
</dbReference>
<dbReference type="Pfam" id="PF00562">
    <property type="entry name" value="RNA_pol_Rpb2_6"/>
    <property type="match status" value="1"/>
</dbReference>
<dbReference type="InterPro" id="IPR014724">
    <property type="entry name" value="RNA_pol_RPB2_OB-fold"/>
</dbReference>
<comment type="catalytic activity">
    <reaction evidence="8">
        <text>RNA(n) + a ribonucleoside 5'-triphosphate = RNA(n+1) + diphosphate</text>
        <dbReference type="Rhea" id="RHEA:21248"/>
        <dbReference type="Rhea" id="RHEA-COMP:14527"/>
        <dbReference type="Rhea" id="RHEA-COMP:17342"/>
        <dbReference type="ChEBI" id="CHEBI:33019"/>
        <dbReference type="ChEBI" id="CHEBI:61557"/>
        <dbReference type="ChEBI" id="CHEBI:140395"/>
        <dbReference type="EC" id="2.7.7.6"/>
    </reaction>
    <physiologicalReaction direction="left-to-right" evidence="8">
        <dbReference type="Rhea" id="RHEA:21249"/>
    </physiologicalReaction>
</comment>
<evidence type="ECO:0000256" key="1">
    <source>
        <dbReference type="ARBA" id="ARBA00004123"/>
    </source>
</evidence>
<dbReference type="SMR" id="A0A811K3X5"/>
<dbReference type="PROSITE" id="PS50082">
    <property type="entry name" value="WD_REPEATS_2"/>
    <property type="match status" value="4"/>
</dbReference>
<evidence type="ECO:0000256" key="10">
    <source>
        <dbReference type="RuleBase" id="RU000434"/>
    </source>
</evidence>
<dbReference type="EMBL" id="CAJFDI010000001">
    <property type="protein sequence ID" value="CAD5210120.1"/>
    <property type="molecule type" value="Genomic_DNA"/>
</dbReference>
<feature type="repeat" description="WD" evidence="9">
    <location>
        <begin position="60"/>
        <end position="101"/>
    </location>
</feature>
<evidence type="ECO:0000256" key="2">
    <source>
        <dbReference type="ARBA" id="ARBA00006835"/>
    </source>
</evidence>
<dbReference type="SMART" id="SM00320">
    <property type="entry name" value="WD40"/>
    <property type="match status" value="7"/>
</dbReference>
<dbReference type="Proteomes" id="UP000582659">
    <property type="component" value="Unassembled WGS sequence"/>
</dbReference>
<dbReference type="InterPro" id="IPR009674">
    <property type="entry name" value="Rpa2_dom_4"/>
</dbReference>
<evidence type="ECO:0000256" key="5">
    <source>
        <dbReference type="ARBA" id="ARBA00022695"/>
    </source>
</evidence>
<feature type="repeat" description="WD" evidence="9">
    <location>
        <begin position="150"/>
        <end position="181"/>
    </location>
</feature>
<dbReference type="Pfam" id="PF06883">
    <property type="entry name" value="RNA_pol_Rpa2_4"/>
    <property type="match status" value="1"/>
</dbReference>
<dbReference type="Gene3D" id="2.130.10.10">
    <property type="entry name" value="YVTN repeat-like/Quinoprotein amine dehydrogenase"/>
    <property type="match status" value="1"/>
</dbReference>
<evidence type="ECO:0000259" key="17">
    <source>
        <dbReference type="Pfam" id="PF06883"/>
    </source>
</evidence>
<dbReference type="InterPro" id="IPR007644">
    <property type="entry name" value="RNA_pol_bsu_protrusion"/>
</dbReference>
<dbReference type="GO" id="GO:0003677">
    <property type="term" value="F:DNA binding"/>
    <property type="evidence" value="ECO:0007669"/>
    <property type="project" value="InterPro"/>
</dbReference>
<evidence type="ECO:0000259" key="14">
    <source>
        <dbReference type="Pfam" id="PF04561"/>
    </source>
</evidence>
<dbReference type="Gene3D" id="3.90.1100.10">
    <property type="match status" value="2"/>
</dbReference>
<dbReference type="Pfam" id="PF00400">
    <property type="entry name" value="WD40"/>
    <property type="match status" value="5"/>
</dbReference>
<dbReference type="CDD" id="cd00653">
    <property type="entry name" value="RNA_pol_B_RPB2"/>
    <property type="match status" value="1"/>
</dbReference>
<dbReference type="FunFam" id="2.40.270.10:FF:000011">
    <property type="entry name" value="DNA-directed RNA polymerase subunit beta"/>
    <property type="match status" value="1"/>
</dbReference>
<feature type="domain" description="RNA polymerase beta subunit protrusion" evidence="15">
    <location>
        <begin position="317"/>
        <end position="687"/>
    </location>
</feature>
<keyword evidence="9" id="KW-0853">WD repeat</keyword>
<sequence>MEVTKLFTGFHSENIVNNRAWYCHWKRDGKLLVTTGEDKTAKVWRFSQDGQKLRLITQLTGDHLRTVRSAQFSPCGRYIITASFDSSMRVYEQEDGEHFEEKHRLDGHEHEVKCASFSSSGQYMASASRDKNVFVWQVDEDEDFDVDSVLQNHTGDVKFVVWHPSENFLVSGGYDMTANIYRYDGSDWVVHQSLGTIHDETVWSLAFNHDGSYFTTVGGDGRIKVWKMIRGASEAQHKFVHLSSITPPDSIWPIFTVCWDPFRNLFACGGGDRRLWIYELSQDETITLIGQYEHGSDINCIAFNPKHPNMDCDVAGYHVASFNFFCGEGLALAADDVPTEKFRLKNEQAIEIRYKGAIMKSPSLQSALMSKNVEDITNTQFILPSECRQRGLTYRGPLFVDLEVKVNGTVLGIFSTLLGHIPIMLRSDLCHLKDMSEEELIKAGEEGIEKGGYFVNKGSEKVIRLLVGNKRNFPLAIVRNSFKEKGKLFTEFGVMMRCFKEGHSASMMTLHYLDSASMVLTIQYRRELFYIPFMYILRALTDLSDVQIFENMTKLRPNDTYWSSCVKNMLVSAAEEGVTNRETALRVLGSRFRVTLGQKIAPWETDEDAGRFIIRYCVAIHLNDADDKFHCLSFMGQKLISLALGQILPESPDNPQFHEATVTGHIFLLMIREKLENVLGVLRRKIEIVQARRGDKFVFDGKFFQSQLGSIGSQQITNAFEYFLATGNLISRTGIGLMQDQGFAVIAERINQLRFVSHFRAIHRGAFFMETRTTDVRKLRPEAWGFICPVHTPDGAPCGLLNHVTASCDIVTKPVDTKPLNELLYQMGVITHEEMRLNVAKTKDNPEEYKVFYPVVMDGKVVGYVSKAEAPRLERRLRALKVNSKEKQVPSLVEIVLVRASTDEKNILTQFPGFYIFSDMGRMIRPVKNLISKKTEFVGIFEQVYLSIIIDPEEIEPGVTMHQELHPSALFSFAGNLIPFPDHNQSPRNIYQCQMGKQTMGIAVHAWKARADNKMYNLITPQHPLLKLEAYEKYEMANYPLGTNACVAVISYTGYDMEDAMVINKSSFERGFAHGMVIKVERLNLAETGAFGKKECNHFFAKDPKDTEVKSITRDGLPIPGRLYKQGDIYYSKKDKYEEKYTTGEFKYAEAAYCGVVRAIAEEHEGIVHILIQWRIPRNPIIGDKFASRHGQKGINSFLWPVESLPFSESGMVPDIIFNPHGFPSRMTIGMMIESMAGKAAAMNGGYYDASPFVFNEENTAINHFGELLQQAGYNYYGNETMYSGVDGRELKVQIFFGIVYYQRLRHMIADKFQVRATGVVDPVTLQPVKGRKKGGGIRFGEMERDTMIAHGAAYCLQDRLLFSSDLDFCKVCANCSSIISVSKLKAANVKKAEDYERGPRPVCLICNKSSDVYDIQVPRVFRYLAAELSSVGIQLQCDVGDPTSR</sequence>
<evidence type="ECO:0000256" key="6">
    <source>
        <dbReference type="ARBA" id="ARBA00023163"/>
    </source>
</evidence>